<feature type="region of interest" description="Disordered" evidence="1">
    <location>
        <begin position="170"/>
        <end position="204"/>
    </location>
</feature>
<sequence length="290" mass="31423">MKKAQPFVGLNVMGIEMGEQLGKVAGFVINPDSGRVDYLLLERDIWYGEMRALNYDAVLGVGEFAVTTNNSKEIYSVSQKPEIISLLEKDIQLVKAGVITRSGEYVGVITEYYIDEKTGKIAGCEICGEKGEMLGIIPADKVITFGSKYIVIDDNREEFLLQELSGTPQTAVPADADGKDASGSAVLEEESGGVSIPEPAVESVEKPAEEAVEEEKAAEEQKAAEAKVAEDPLELFEARQRQYLLGKKAAKKIIGAGGKVIVDEGEIITNEIIELAVADDKYIELTMNVK</sequence>
<dbReference type="SUPFAM" id="SSF50346">
    <property type="entry name" value="PRC-barrel domain"/>
    <property type="match status" value="2"/>
</dbReference>
<accession>A0A2L2XGY3</accession>
<dbReference type="InterPro" id="IPR027275">
    <property type="entry name" value="PRC-brl_dom"/>
</dbReference>
<feature type="domain" description="PRC-barrel" evidence="2">
    <location>
        <begin position="7"/>
        <end position="46"/>
    </location>
</feature>
<dbReference type="AlphaFoldDB" id="A0A2L2XGY3"/>
<dbReference type="RefSeq" id="WP_104373463.1">
    <property type="nucleotide sequence ID" value="NZ_BFAV01000162.1"/>
</dbReference>
<dbReference type="Gene3D" id="2.30.30.240">
    <property type="entry name" value="PRC-barrel domain"/>
    <property type="match status" value="2"/>
</dbReference>
<dbReference type="EMBL" id="BFAV01000162">
    <property type="protein sequence ID" value="GBF35390.1"/>
    <property type="molecule type" value="Genomic_DNA"/>
</dbReference>
<evidence type="ECO:0000313" key="3">
    <source>
        <dbReference type="EMBL" id="GBF35390.1"/>
    </source>
</evidence>
<dbReference type="Proteomes" id="UP000239549">
    <property type="component" value="Unassembled WGS sequence"/>
</dbReference>
<dbReference type="InterPro" id="IPR011033">
    <property type="entry name" value="PRC_barrel-like_sf"/>
</dbReference>
<evidence type="ECO:0000313" key="4">
    <source>
        <dbReference type="Proteomes" id="UP000239549"/>
    </source>
</evidence>
<protein>
    <recommendedName>
        <fullName evidence="2">PRC-barrel domain-containing protein</fullName>
    </recommendedName>
</protein>
<reference evidence="4" key="1">
    <citation type="submission" date="2018-02" db="EMBL/GenBank/DDBJ databases">
        <title>Genome sequence of Desulfocucumis palustris strain NAW-5.</title>
        <authorList>
            <person name="Watanabe M."/>
            <person name="Kojima H."/>
            <person name="Fukui M."/>
        </authorList>
    </citation>
    <scope>NUCLEOTIDE SEQUENCE [LARGE SCALE GENOMIC DNA]</scope>
    <source>
        <strain evidence="4">NAW-5</strain>
    </source>
</reference>
<dbReference type="OrthoDB" id="53812at2"/>
<comment type="caution">
    <text evidence="3">The sequence shown here is derived from an EMBL/GenBank/DDBJ whole genome shotgun (WGS) entry which is preliminary data.</text>
</comment>
<gene>
    <name evidence="3" type="ORF">DCCM_4513</name>
</gene>
<organism evidence="3 4">
    <name type="scientific">Desulfocucumis palustris</name>
    <dbReference type="NCBI Taxonomy" id="1898651"/>
    <lineage>
        <taxon>Bacteria</taxon>
        <taxon>Bacillati</taxon>
        <taxon>Bacillota</taxon>
        <taxon>Clostridia</taxon>
        <taxon>Eubacteriales</taxon>
        <taxon>Desulfocucumaceae</taxon>
        <taxon>Desulfocucumis</taxon>
    </lineage>
</organism>
<evidence type="ECO:0000259" key="2">
    <source>
        <dbReference type="Pfam" id="PF05239"/>
    </source>
</evidence>
<proteinExistence type="predicted"/>
<keyword evidence="4" id="KW-1185">Reference proteome</keyword>
<name>A0A2L2XGY3_9FIRM</name>
<evidence type="ECO:0000256" key="1">
    <source>
        <dbReference type="SAM" id="MobiDB-lite"/>
    </source>
</evidence>
<dbReference type="Pfam" id="PF05239">
    <property type="entry name" value="PRC"/>
    <property type="match status" value="2"/>
</dbReference>
<feature type="domain" description="PRC-barrel" evidence="2">
    <location>
        <begin position="95"/>
        <end position="157"/>
    </location>
</feature>